<evidence type="ECO:0000313" key="4">
    <source>
        <dbReference type="EMBL" id="KZF24791.1"/>
    </source>
</evidence>
<dbReference type="InterPro" id="IPR021858">
    <property type="entry name" value="Fun_TF"/>
</dbReference>
<dbReference type="OrthoDB" id="5294180at2759"/>
<keyword evidence="2" id="KW-0539">Nucleus</keyword>
<name>A0A165IER9_XYLHT</name>
<keyword evidence="5" id="KW-1185">Reference proteome</keyword>
<dbReference type="STRING" id="1328760.A0A165IER9"/>
<evidence type="ECO:0000256" key="2">
    <source>
        <dbReference type="ARBA" id="ARBA00023242"/>
    </source>
</evidence>
<protein>
    <submittedName>
        <fullName evidence="4">Uncharacterized protein</fullName>
    </submittedName>
</protein>
<feature type="region of interest" description="Disordered" evidence="3">
    <location>
        <begin position="19"/>
        <end position="56"/>
    </location>
</feature>
<dbReference type="GO" id="GO:0005634">
    <property type="term" value="C:nucleus"/>
    <property type="evidence" value="ECO:0007669"/>
    <property type="project" value="UniProtKB-SubCell"/>
</dbReference>
<dbReference type="GeneID" id="28897392"/>
<comment type="subcellular location">
    <subcellularLocation>
        <location evidence="1">Nucleus</location>
    </subcellularLocation>
</comment>
<dbReference type="EMBL" id="KV407456">
    <property type="protein sequence ID" value="KZF24791.1"/>
    <property type="molecule type" value="Genomic_DNA"/>
</dbReference>
<evidence type="ECO:0000313" key="5">
    <source>
        <dbReference type="Proteomes" id="UP000076632"/>
    </source>
</evidence>
<proteinExistence type="predicted"/>
<gene>
    <name evidence="4" type="ORF">L228DRAFT_245806</name>
</gene>
<sequence>MWWSNNEQRRQQKEIIKNIIKRTKQTEKSTQVGPRGLESPPDLTHSLPASSDTYSDAMSRTRAVSLDSQFSLDCEFGQGMGMEHFDGFSASMPPPLFAPYHGFPPYEVDVKTERQMFVNDIPTRRDSSVSTFSTFQHPAGSLPFQPHSTGENWVCEDIYEAQQDAFAEEPIDFNFFDFPYSHLTPTRSSFIDIEDCDRPLLDHFLENVLRLIFPILEVNQHGSARSNVILPALEANKCYLHCCLSVSALHLKATEQMEGEKIDNDIMRHRYATISELCEALSRDTDHRQILEATLGMIFFQCSVGRPDDCLPDIPWHQHFQAASNLILKLDLPRILLELSFTHAQPPFNMTLAAWIDILGATMLGRAPIFADTYREKHISASSTGLCELMGCEDRVMYLISEIACLEGLKLGNMMDDVTLCQHISALAEQIGINEPAPNTITSPFSASGAIRPKQLSRNMTAIFCLAARIYLISLIPTFDRNAKSTTDLVTRLTDYLQYIPSGAEGFDRSLVWPLLICGSFSVPNSPFRGTFTDRVERLGEHAAFGSFGRMVRLIQEVWRRGDESAAASPENGAQCVHWRDVMQQNGWDYLLL</sequence>
<dbReference type="RefSeq" id="XP_018190346.1">
    <property type="nucleotide sequence ID" value="XM_018332255.1"/>
</dbReference>
<dbReference type="PANTHER" id="PTHR37534:SF12">
    <property type="entry name" value="ZN(2)-C6 FUNGAL-TYPE DOMAIN-CONTAINING PROTEIN"/>
    <property type="match status" value="1"/>
</dbReference>
<dbReference type="Pfam" id="PF11951">
    <property type="entry name" value="Fungal_trans_2"/>
    <property type="match status" value="1"/>
</dbReference>
<reference evidence="4 5" key="1">
    <citation type="journal article" date="2016" name="Fungal Biol.">
        <title>The genome of Xylona heveae provides a window into fungal endophytism.</title>
        <authorList>
            <person name="Gazis R."/>
            <person name="Kuo A."/>
            <person name="Riley R."/>
            <person name="LaButti K."/>
            <person name="Lipzen A."/>
            <person name="Lin J."/>
            <person name="Amirebrahimi M."/>
            <person name="Hesse C.N."/>
            <person name="Spatafora J.W."/>
            <person name="Henrissat B."/>
            <person name="Hainaut M."/>
            <person name="Grigoriev I.V."/>
            <person name="Hibbett D.S."/>
        </authorList>
    </citation>
    <scope>NUCLEOTIDE SEQUENCE [LARGE SCALE GENOMIC DNA]</scope>
    <source>
        <strain evidence="4 5">TC161</strain>
    </source>
</reference>
<dbReference type="AlphaFoldDB" id="A0A165IER9"/>
<dbReference type="OMA" id="PFNMTLT"/>
<dbReference type="PANTHER" id="PTHR37534">
    <property type="entry name" value="TRANSCRIPTIONAL ACTIVATOR PROTEIN UGA3"/>
    <property type="match status" value="1"/>
</dbReference>
<evidence type="ECO:0000256" key="1">
    <source>
        <dbReference type="ARBA" id="ARBA00004123"/>
    </source>
</evidence>
<organism evidence="4 5">
    <name type="scientific">Xylona heveae (strain CBS 132557 / TC161)</name>
    <dbReference type="NCBI Taxonomy" id="1328760"/>
    <lineage>
        <taxon>Eukaryota</taxon>
        <taxon>Fungi</taxon>
        <taxon>Dikarya</taxon>
        <taxon>Ascomycota</taxon>
        <taxon>Pezizomycotina</taxon>
        <taxon>Xylonomycetes</taxon>
        <taxon>Xylonales</taxon>
        <taxon>Xylonaceae</taxon>
        <taxon>Xylona</taxon>
    </lineage>
</organism>
<feature type="compositionally biased region" description="Polar residues" evidence="3">
    <location>
        <begin position="47"/>
        <end position="56"/>
    </location>
</feature>
<dbReference type="Proteomes" id="UP000076632">
    <property type="component" value="Unassembled WGS sequence"/>
</dbReference>
<evidence type="ECO:0000256" key="3">
    <source>
        <dbReference type="SAM" id="MobiDB-lite"/>
    </source>
</evidence>
<accession>A0A165IER9</accession>
<dbReference type="InParanoid" id="A0A165IER9"/>